<comment type="caution">
    <text evidence="1">The sequence shown here is derived from an EMBL/GenBank/DDBJ whole genome shotgun (WGS) entry which is preliminary data.</text>
</comment>
<dbReference type="EMBL" id="BMAW01072816">
    <property type="protein sequence ID" value="GFT84760.1"/>
    <property type="molecule type" value="Genomic_DNA"/>
</dbReference>
<organism evidence="1 2">
    <name type="scientific">Nephila pilipes</name>
    <name type="common">Giant wood spider</name>
    <name type="synonym">Nephila maculata</name>
    <dbReference type="NCBI Taxonomy" id="299642"/>
    <lineage>
        <taxon>Eukaryota</taxon>
        <taxon>Metazoa</taxon>
        <taxon>Ecdysozoa</taxon>
        <taxon>Arthropoda</taxon>
        <taxon>Chelicerata</taxon>
        <taxon>Arachnida</taxon>
        <taxon>Araneae</taxon>
        <taxon>Araneomorphae</taxon>
        <taxon>Entelegynae</taxon>
        <taxon>Araneoidea</taxon>
        <taxon>Nephilidae</taxon>
        <taxon>Nephila</taxon>
    </lineage>
</organism>
<name>A0A8X6PRG1_NEPPI</name>
<keyword evidence="2" id="KW-1185">Reference proteome</keyword>
<evidence type="ECO:0000313" key="2">
    <source>
        <dbReference type="Proteomes" id="UP000887013"/>
    </source>
</evidence>
<proteinExistence type="predicted"/>
<accession>A0A8X6PRG1</accession>
<sequence>MFRGGGSCCLMDQSRCFLRFSLGLRSEEFGGQGNILNIFLHAPRAFHGIFQLLSSNLCIATQILDVSWNVNKGVGIISLLWRPMRSQMRCAVFINNFQVIHVGGIKSSMIVLRSLLSRHGKLRSPLSLMALVAPQFARLAVAS</sequence>
<dbReference type="Proteomes" id="UP000887013">
    <property type="component" value="Unassembled WGS sequence"/>
</dbReference>
<reference evidence="1" key="1">
    <citation type="submission" date="2020-08" db="EMBL/GenBank/DDBJ databases">
        <title>Multicomponent nature underlies the extraordinary mechanical properties of spider dragline silk.</title>
        <authorList>
            <person name="Kono N."/>
            <person name="Nakamura H."/>
            <person name="Mori M."/>
            <person name="Yoshida Y."/>
            <person name="Ohtoshi R."/>
            <person name="Malay A.D."/>
            <person name="Moran D.A.P."/>
            <person name="Tomita M."/>
            <person name="Numata K."/>
            <person name="Arakawa K."/>
        </authorList>
    </citation>
    <scope>NUCLEOTIDE SEQUENCE</scope>
</reference>
<protein>
    <submittedName>
        <fullName evidence="1">Uncharacterized protein</fullName>
    </submittedName>
</protein>
<dbReference type="AlphaFoldDB" id="A0A8X6PRG1"/>
<evidence type="ECO:0000313" key="1">
    <source>
        <dbReference type="EMBL" id="GFT84760.1"/>
    </source>
</evidence>
<gene>
    <name evidence="1" type="ORF">NPIL_67441</name>
</gene>